<dbReference type="RefSeq" id="XP_067821841.1">
    <property type="nucleotide sequence ID" value="XM_067962519.1"/>
</dbReference>
<reference evidence="2 3" key="1">
    <citation type="journal article" date="2021" name="Genome Biol.">
        <title>AFLAP: assembly-free linkage analysis pipeline using k-mers from genome sequencing data.</title>
        <authorList>
            <person name="Fletcher K."/>
            <person name="Zhang L."/>
            <person name="Gil J."/>
            <person name="Han R."/>
            <person name="Cavanaugh K."/>
            <person name="Michelmore R."/>
        </authorList>
    </citation>
    <scope>NUCLEOTIDE SEQUENCE [LARGE SCALE GENOMIC DNA]</scope>
    <source>
        <strain evidence="2 3">SF5</strain>
    </source>
</reference>
<dbReference type="AlphaFoldDB" id="A0A976NYC6"/>
<feature type="compositionally biased region" description="Basic and acidic residues" evidence="1">
    <location>
        <begin position="83"/>
        <end position="93"/>
    </location>
</feature>
<dbReference type="GeneID" id="94348190"/>
<keyword evidence="3" id="KW-1185">Reference proteome</keyword>
<gene>
    <name evidence="2" type="ORF">CCR75_004433</name>
</gene>
<accession>A0A976NYC6</accession>
<protein>
    <submittedName>
        <fullName evidence="2">Uncharacterized protein</fullName>
    </submittedName>
</protein>
<dbReference type="Proteomes" id="UP000294530">
    <property type="component" value="Unassembled WGS sequence"/>
</dbReference>
<sequence length="93" mass="10398">MDLIDEKMVERTEHPAQLSLLVQYWGMHYSAFIYTGRVDTLPVLEMADEDMPSNDTEVEFSVGTVTNATGAPATNPASPNFRDSQEDAKMDEQ</sequence>
<proteinExistence type="predicted"/>
<organism evidence="2 3">
    <name type="scientific">Bremia lactucae</name>
    <name type="common">Lettuce downy mildew</name>
    <dbReference type="NCBI Taxonomy" id="4779"/>
    <lineage>
        <taxon>Eukaryota</taxon>
        <taxon>Sar</taxon>
        <taxon>Stramenopiles</taxon>
        <taxon>Oomycota</taxon>
        <taxon>Peronosporomycetes</taxon>
        <taxon>Peronosporales</taxon>
        <taxon>Peronosporaceae</taxon>
        <taxon>Bremia</taxon>
    </lineage>
</organism>
<comment type="caution">
    <text evidence="2">The sequence shown here is derived from an EMBL/GenBank/DDBJ whole genome shotgun (WGS) entry which is preliminary data.</text>
</comment>
<feature type="compositionally biased region" description="Low complexity" evidence="1">
    <location>
        <begin position="67"/>
        <end position="77"/>
    </location>
</feature>
<evidence type="ECO:0000313" key="3">
    <source>
        <dbReference type="Proteomes" id="UP000294530"/>
    </source>
</evidence>
<evidence type="ECO:0000313" key="2">
    <source>
        <dbReference type="EMBL" id="TDH72342.1"/>
    </source>
</evidence>
<dbReference type="EMBL" id="SHOA02000012">
    <property type="protein sequence ID" value="TDH72342.1"/>
    <property type="molecule type" value="Genomic_DNA"/>
</dbReference>
<dbReference type="KEGG" id="blac:94348190"/>
<evidence type="ECO:0000256" key="1">
    <source>
        <dbReference type="SAM" id="MobiDB-lite"/>
    </source>
</evidence>
<feature type="region of interest" description="Disordered" evidence="1">
    <location>
        <begin position="67"/>
        <end position="93"/>
    </location>
</feature>
<name>A0A976NYC6_BRELC</name>